<gene>
    <name evidence="3" type="ORF">PFISCL1PPCAC_25250</name>
</gene>
<comment type="caution">
    <text evidence="3">The sequence shown here is derived from an EMBL/GenBank/DDBJ whole genome shotgun (WGS) entry which is preliminary data.</text>
</comment>
<dbReference type="InterPro" id="IPR013087">
    <property type="entry name" value="Znf_C2H2_type"/>
</dbReference>
<feature type="compositionally biased region" description="Low complexity" evidence="1">
    <location>
        <begin position="354"/>
        <end position="364"/>
    </location>
</feature>
<dbReference type="EMBL" id="BTSY01000006">
    <property type="protein sequence ID" value="GMT33953.1"/>
    <property type="molecule type" value="Genomic_DNA"/>
</dbReference>
<feature type="non-terminal residue" evidence="3">
    <location>
        <position position="364"/>
    </location>
</feature>
<dbReference type="AlphaFoldDB" id="A0AAV5WTK3"/>
<reference evidence="3" key="1">
    <citation type="submission" date="2023-10" db="EMBL/GenBank/DDBJ databases">
        <title>Genome assembly of Pristionchus species.</title>
        <authorList>
            <person name="Yoshida K."/>
            <person name="Sommer R.J."/>
        </authorList>
    </citation>
    <scope>NUCLEOTIDE SEQUENCE</scope>
    <source>
        <strain evidence="3">RS5133</strain>
    </source>
</reference>
<evidence type="ECO:0000256" key="1">
    <source>
        <dbReference type="SAM" id="MobiDB-lite"/>
    </source>
</evidence>
<evidence type="ECO:0000259" key="2">
    <source>
        <dbReference type="PROSITE" id="PS00028"/>
    </source>
</evidence>
<evidence type="ECO:0000313" key="3">
    <source>
        <dbReference type="EMBL" id="GMT33953.1"/>
    </source>
</evidence>
<organism evidence="3 4">
    <name type="scientific">Pristionchus fissidentatus</name>
    <dbReference type="NCBI Taxonomy" id="1538716"/>
    <lineage>
        <taxon>Eukaryota</taxon>
        <taxon>Metazoa</taxon>
        <taxon>Ecdysozoa</taxon>
        <taxon>Nematoda</taxon>
        <taxon>Chromadorea</taxon>
        <taxon>Rhabditida</taxon>
        <taxon>Rhabditina</taxon>
        <taxon>Diplogasteromorpha</taxon>
        <taxon>Diplogasteroidea</taxon>
        <taxon>Neodiplogasteridae</taxon>
        <taxon>Pristionchus</taxon>
    </lineage>
</organism>
<proteinExistence type="predicted"/>
<name>A0AAV5WTK3_9BILA</name>
<evidence type="ECO:0000313" key="4">
    <source>
        <dbReference type="Proteomes" id="UP001432322"/>
    </source>
</evidence>
<keyword evidence="4" id="KW-1185">Reference proteome</keyword>
<feature type="non-terminal residue" evidence="3">
    <location>
        <position position="1"/>
    </location>
</feature>
<sequence length="364" mass="40916">AGAAAAAARRTSSLSERIGHHLELVRQLHSQDSSNFHVNLVESSLEIIDSLVYGQIVPFDQVARLHHLSYSNEENRDIGTRALLHLADALRDMATSRNCHLTVEGGCQPDQYGLPKIPPIREQTDWSHEGAVNTVPPLFTGMNEDATIYAEEETNGPVSRNSSLEVNLIRVPPVKTPRRHVGHVSELNLSGKNHKKRNFRAASMADVELDTGDLIKSEMMGEDEFNLIQERRRRQVAKYEEMRRNGRIEERKRIRGRGRGKGSKQFACRLCSAICKNQFKYAAHMRYIHPKNPKQRAEARAAKAEREEERREEKTARGKKKEEEKETVVVTGKRERRSTAGRRPASFDPYTPPAASSSAAAAAA</sequence>
<dbReference type="Proteomes" id="UP001432322">
    <property type="component" value="Unassembled WGS sequence"/>
</dbReference>
<protein>
    <recommendedName>
        <fullName evidence="2">C2H2-type domain-containing protein</fullName>
    </recommendedName>
</protein>
<feature type="compositionally biased region" description="Basic and acidic residues" evidence="1">
    <location>
        <begin position="295"/>
        <end position="327"/>
    </location>
</feature>
<feature type="domain" description="C2H2-type" evidence="2">
    <location>
        <begin position="268"/>
        <end position="289"/>
    </location>
</feature>
<feature type="region of interest" description="Disordered" evidence="1">
    <location>
        <begin position="290"/>
        <end position="364"/>
    </location>
</feature>
<accession>A0AAV5WTK3</accession>
<dbReference type="PROSITE" id="PS00028">
    <property type="entry name" value="ZINC_FINGER_C2H2_1"/>
    <property type="match status" value="1"/>
</dbReference>